<protein>
    <submittedName>
        <fullName evidence="2">Uncharacterized protein</fullName>
    </submittedName>
</protein>
<reference evidence="2" key="2">
    <citation type="submission" date="2024-01" db="EMBL/GenBank/DDBJ databases">
        <title>Comparative genomics of Cryptococcus and Kwoniella reveals pathogenesis evolution and contrasting modes of karyotype evolution via chromosome fusion or intercentromeric recombination.</title>
        <authorList>
            <person name="Coelho M.A."/>
            <person name="David-Palma M."/>
            <person name="Shea T."/>
            <person name="Bowers K."/>
            <person name="Mcginley-Smith S."/>
            <person name="Mohammad A.W."/>
            <person name="Gnirke A."/>
            <person name="Yurkov A.M."/>
            <person name="Nowrousian M."/>
            <person name="Sun S."/>
            <person name="Cuomo C.A."/>
            <person name="Heitman J."/>
        </authorList>
    </citation>
    <scope>NUCLEOTIDE SEQUENCE</scope>
    <source>
        <strain evidence="2">IND107</strain>
    </source>
</reference>
<proteinExistence type="predicted"/>
<gene>
    <name evidence="2" type="ORF">I308_102161</name>
</gene>
<accession>A0ABR3BXC7</accession>
<organism evidence="2 3">
    <name type="scientific">Cryptococcus tetragattii IND107</name>
    <dbReference type="NCBI Taxonomy" id="1296105"/>
    <lineage>
        <taxon>Eukaryota</taxon>
        <taxon>Fungi</taxon>
        <taxon>Dikarya</taxon>
        <taxon>Basidiomycota</taxon>
        <taxon>Agaricomycotina</taxon>
        <taxon>Tremellomycetes</taxon>
        <taxon>Tremellales</taxon>
        <taxon>Cryptococcaceae</taxon>
        <taxon>Cryptococcus</taxon>
        <taxon>Cryptococcus gattii species complex</taxon>
    </lineage>
</organism>
<comment type="caution">
    <text evidence="2">The sequence shown here is derived from an EMBL/GenBank/DDBJ whole genome shotgun (WGS) entry which is preliminary data.</text>
</comment>
<evidence type="ECO:0000256" key="1">
    <source>
        <dbReference type="SAM" id="MobiDB-lite"/>
    </source>
</evidence>
<evidence type="ECO:0000313" key="2">
    <source>
        <dbReference type="EMBL" id="KAL0252769.1"/>
    </source>
</evidence>
<dbReference type="GeneID" id="91989019"/>
<dbReference type="EMBL" id="ATAM02000003">
    <property type="protein sequence ID" value="KAL0252769.1"/>
    <property type="molecule type" value="Genomic_DNA"/>
</dbReference>
<reference evidence="2" key="1">
    <citation type="submission" date="2015-01" db="EMBL/GenBank/DDBJ databases">
        <authorList>
            <consortium name="The Broad Institute Genomics Platform"/>
            <person name="Cuomo C."/>
            <person name="Litvintseva A."/>
            <person name="Chen Y."/>
            <person name="Heitman J."/>
            <person name="Sun S."/>
            <person name="Springer D."/>
            <person name="Dromer F."/>
            <person name="Young S."/>
            <person name="Zeng Q."/>
            <person name="Gargeya S."/>
            <person name="Abouelleil A."/>
            <person name="Alvarado L."/>
            <person name="Chapman S.B."/>
            <person name="Gainer-Dewar J."/>
            <person name="Goldberg J."/>
            <person name="Griggs A."/>
            <person name="Gujja S."/>
            <person name="Hansen M."/>
            <person name="Howarth C."/>
            <person name="Imamovic A."/>
            <person name="Larimer J."/>
            <person name="Murphy C."/>
            <person name="Naylor J."/>
            <person name="Pearson M."/>
            <person name="Priest M."/>
            <person name="Roberts A."/>
            <person name="Saif S."/>
            <person name="Shea T."/>
            <person name="Sykes S."/>
            <person name="Wortman J."/>
            <person name="Nusbaum C."/>
            <person name="Birren B."/>
        </authorList>
    </citation>
    <scope>NUCLEOTIDE SEQUENCE</scope>
    <source>
        <strain evidence="2">IND107</strain>
    </source>
</reference>
<dbReference type="RefSeq" id="XP_066615489.1">
    <property type="nucleotide sequence ID" value="XM_066756712.1"/>
</dbReference>
<name>A0ABR3BXC7_9TREE</name>
<evidence type="ECO:0000313" key="3">
    <source>
        <dbReference type="Proteomes" id="UP000054399"/>
    </source>
</evidence>
<sequence>MCETRKNGEQPSLTRPGLSLVAFDNYRAAKERRRKKQRTSTLSLTTVTHHTPRLALSHPHSLDPSPPSINLSTGHSQCEYKTGHSLSTTQLLQVKYHRIIHSRNPGGSP</sequence>
<keyword evidence="3" id="KW-1185">Reference proteome</keyword>
<dbReference type="Proteomes" id="UP000054399">
    <property type="component" value="Unassembled WGS sequence"/>
</dbReference>
<feature type="compositionally biased region" description="Low complexity" evidence="1">
    <location>
        <begin position="39"/>
        <end position="49"/>
    </location>
</feature>
<feature type="region of interest" description="Disordered" evidence="1">
    <location>
        <begin position="29"/>
        <end position="80"/>
    </location>
</feature>